<dbReference type="InterPro" id="IPR050523">
    <property type="entry name" value="AKR_Detox_Biosynth"/>
</dbReference>
<dbReference type="Gene3D" id="3.20.20.100">
    <property type="entry name" value="NADP-dependent oxidoreductase domain"/>
    <property type="match status" value="1"/>
</dbReference>
<organism evidence="3 4">
    <name type="scientific">Tistrella arctica</name>
    <dbReference type="NCBI Taxonomy" id="3133430"/>
    <lineage>
        <taxon>Bacteria</taxon>
        <taxon>Pseudomonadati</taxon>
        <taxon>Pseudomonadota</taxon>
        <taxon>Alphaproteobacteria</taxon>
        <taxon>Geminicoccales</taxon>
        <taxon>Geminicoccaceae</taxon>
        <taxon>Tistrella</taxon>
    </lineage>
</organism>
<comment type="caution">
    <text evidence="3">The sequence shown here is derived from an EMBL/GenBank/DDBJ whole genome shotgun (WGS) entry which is preliminary data.</text>
</comment>
<dbReference type="EMBL" id="JBBKTW010000006">
    <property type="protein sequence ID" value="MEN2990259.1"/>
    <property type="molecule type" value="Genomic_DNA"/>
</dbReference>
<dbReference type="Proteomes" id="UP001413721">
    <property type="component" value="Unassembled WGS sequence"/>
</dbReference>
<evidence type="ECO:0000259" key="2">
    <source>
        <dbReference type="Pfam" id="PF00248"/>
    </source>
</evidence>
<dbReference type="InterPro" id="IPR036812">
    <property type="entry name" value="NAD(P)_OxRdtase_dom_sf"/>
</dbReference>
<keyword evidence="1" id="KW-0560">Oxidoreductase</keyword>
<gene>
    <name evidence="3" type="ORF">WG926_18245</name>
</gene>
<accession>A0ABU9YN73</accession>
<dbReference type="InterPro" id="IPR023210">
    <property type="entry name" value="NADP_OxRdtase_dom"/>
</dbReference>
<feature type="domain" description="NADP-dependent oxidoreductase" evidence="2">
    <location>
        <begin position="3"/>
        <end position="315"/>
    </location>
</feature>
<evidence type="ECO:0000256" key="1">
    <source>
        <dbReference type="ARBA" id="ARBA00023002"/>
    </source>
</evidence>
<evidence type="ECO:0000313" key="4">
    <source>
        <dbReference type="Proteomes" id="UP001413721"/>
    </source>
</evidence>
<sequence>MSEISLGTMTFGGQVPEAEAVRIMSRAYDAGVNLFDTAEMYAVPQTPETQGASERILGAFLKTVPRDRVIVATKVNGPGEGPLSGITAHMRGGLSAIDRFHIERAVDASLRRLGTDVIDLYQTHWPDRVVPMAEQLDALDRLVQAGKVRYAGVSNETPWGLTRLAATAEAQGTAPIVSVQNVYHMLKRVYDDGMMEVCRNEGVGMLAFSPLAMGLLTGKYGTGQDAPPASRLYTFPPRFAGRYLHPRALAAAGRYVALAHDFGLDPTTMAVAWTAGRPGVTSALPGVSADNQLDAILAAAGLDLSADLRDAIDAVHREMPNPVI</sequence>
<dbReference type="PANTHER" id="PTHR43364:SF4">
    <property type="entry name" value="NAD(P)-LINKED OXIDOREDUCTASE SUPERFAMILY PROTEIN"/>
    <property type="match status" value="1"/>
</dbReference>
<proteinExistence type="predicted"/>
<dbReference type="Pfam" id="PF00248">
    <property type="entry name" value="Aldo_ket_red"/>
    <property type="match status" value="1"/>
</dbReference>
<dbReference type="SUPFAM" id="SSF51430">
    <property type="entry name" value="NAD(P)-linked oxidoreductase"/>
    <property type="match status" value="1"/>
</dbReference>
<reference evidence="3 4" key="1">
    <citation type="submission" date="2024-03" db="EMBL/GenBank/DDBJ databases">
        <title>High-quality draft genome sequencing of Tistrella sp. BH-R2-4.</title>
        <authorList>
            <person name="Dong C."/>
        </authorList>
    </citation>
    <scope>NUCLEOTIDE SEQUENCE [LARGE SCALE GENOMIC DNA]</scope>
    <source>
        <strain evidence="3 4">BH-R2-4</strain>
    </source>
</reference>
<dbReference type="PANTHER" id="PTHR43364">
    <property type="entry name" value="NADH-SPECIFIC METHYLGLYOXAL REDUCTASE-RELATED"/>
    <property type="match status" value="1"/>
</dbReference>
<dbReference type="CDD" id="cd19094">
    <property type="entry name" value="AKR_Tas-like"/>
    <property type="match status" value="1"/>
</dbReference>
<name>A0ABU9YN73_9PROT</name>
<evidence type="ECO:0000313" key="3">
    <source>
        <dbReference type="EMBL" id="MEN2990259.1"/>
    </source>
</evidence>
<protein>
    <submittedName>
        <fullName evidence="3">Aldo/keto reductase</fullName>
    </submittedName>
</protein>
<keyword evidence="4" id="KW-1185">Reference proteome</keyword>